<dbReference type="OMA" id="ADAPCKE"/>
<keyword evidence="4" id="KW-1185">Reference proteome</keyword>
<dbReference type="PANTHER" id="PTHR47092">
    <property type="entry name" value="CAT EYE SYNDROME CRITICAL REGION PROTEIN 2"/>
    <property type="match status" value="1"/>
</dbReference>
<feature type="compositionally biased region" description="Basic residues" evidence="2">
    <location>
        <begin position="177"/>
        <end position="200"/>
    </location>
</feature>
<dbReference type="SUPFAM" id="SSF47370">
    <property type="entry name" value="Bromodomain"/>
    <property type="match status" value="1"/>
</dbReference>
<dbReference type="GO" id="GO:0090537">
    <property type="term" value="C:CERF complex"/>
    <property type="evidence" value="ECO:0007669"/>
    <property type="project" value="InterPro"/>
</dbReference>
<dbReference type="GeneTree" id="ENSGT00940000166757"/>
<keyword evidence="1" id="KW-0103">Bromodomain</keyword>
<evidence type="ECO:0000256" key="1">
    <source>
        <dbReference type="ARBA" id="ARBA00023117"/>
    </source>
</evidence>
<proteinExistence type="predicted"/>
<sequence length="436" mass="52043">MEGLEGLRSSRAVPGIAHFCWTFRTVFALPEFDIEELETALLTNDCNFLEHLLVCLLRGCLQRKDITLNNYGRFLDVVMRRRWLQNQCVFPSLTLHEHVDLLYRLCELRLDAGDVQRLLKGMSKNTLRVVPLGHDRNGTRYWYFYGERLYKEEPLQELLTADDEETMEHREESVTRWLKRSKKKARKRGKHKKSKRKVKCFKASNSEDESGNNSGDSDWKEKKRIKRKRKREHERDDGAEDEGKDESVQWCLTGHGCWSLVCERLEDWYQLIKQFQDSNSWWDFQMYHVLQKLIPTVQTYIDEKDRVIRLDRMDGERTRRFLKRELRQMPGTRESGRKKRRERVKRAERAARRLLRNQQDKEDSWTTCTTPILPRVAPFSPESPNLDLRESFEKEEENIAIHKVLDAVKLHRDAWPFLEPVDEMCAPNYYTIIKVH</sequence>
<dbReference type="InterPro" id="IPR029614">
    <property type="entry name" value="CECR2"/>
</dbReference>
<dbReference type="PANTHER" id="PTHR47092:SF1">
    <property type="entry name" value="CHROMATIN REMODELING REGULATOR CECR2"/>
    <property type="match status" value="1"/>
</dbReference>
<evidence type="ECO:0000256" key="2">
    <source>
        <dbReference type="SAM" id="MobiDB-lite"/>
    </source>
</evidence>
<dbReference type="AlphaFoldDB" id="A0A8C4QF07"/>
<evidence type="ECO:0008006" key="5">
    <source>
        <dbReference type="Google" id="ProtNLM"/>
    </source>
</evidence>
<reference evidence="3" key="1">
    <citation type="submission" date="2025-08" db="UniProtKB">
        <authorList>
            <consortium name="Ensembl"/>
        </authorList>
    </citation>
    <scope>IDENTIFICATION</scope>
</reference>
<feature type="region of interest" description="Disordered" evidence="2">
    <location>
        <begin position="325"/>
        <end position="344"/>
    </location>
</feature>
<dbReference type="Ensembl" id="ENSEBUT00000015063.1">
    <property type="protein sequence ID" value="ENSEBUP00000014487.1"/>
    <property type="gene ID" value="ENSEBUG00000009133.1"/>
</dbReference>
<evidence type="ECO:0000313" key="3">
    <source>
        <dbReference type="Ensembl" id="ENSEBUP00000014487.1"/>
    </source>
</evidence>
<name>A0A8C4QF07_EPTBU</name>
<reference evidence="3" key="2">
    <citation type="submission" date="2025-09" db="UniProtKB">
        <authorList>
            <consortium name="Ensembl"/>
        </authorList>
    </citation>
    <scope>IDENTIFICATION</scope>
</reference>
<dbReference type="GO" id="GO:0006338">
    <property type="term" value="P:chromatin remodeling"/>
    <property type="evidence" value="ECO:0007669"/>
    <property type="project" value="InterPro"/>
</dbReference>
<dbReference type="InterPro" id="IPR036427">
    <property type="entry name" value="Bromodomain-like_sf"/>
</dbReference>
<organism evidence="3 4">
    <name type="scientific">Eptatretus burgeri</name>
    <name type="common">Inshore hagfish</name>
    <dbReference type="NCBI Taxonomy" id="7764"/>
    <lineage>
        <taxon>Eukaryota</taxon>
        <taxon>Metazoa</taxon>
        <taxon>Chordata</taxon>
        <taxon>Craniata</taxon>
        <taxon>Vertebrata</taxon>
        <taxon>Cyclostomata</taxon>
        <taxon>Myxini</taxon>
        <taxon>Myxiniformes</taxon>
        <taxon>Myxinidae</taxon>
        <taxon>Eptatretinae</taxon>
        <taxon>Eptatretus</taxon>
    </lineage>
</organism>
<dbReference type="Gene3D" id="1.20.920.10">
    <property type="entry name" value="Bromodomain-like"/>
    <property type="match status" value="1"/>
</dbReference>
<dbReference type="Proteomes" id="UP000694388">
    <property type="component" value="Unplaced"/>
</dbReference>
<protein>
    <recommendedName>
        <fullName evidence="5">Cat eye syndrome critical region protein 2</fullName>
    </recommendedName>
</protein>
<feature type="region of interest" description="Disordered" evidence="2">
    <location>
        <begin position="174"/>
        <end position="245"/>
    </location>
</feature>
<accession>A0A8C4QF07</accession>
<feature type="compositionally biased region" description="Basic residues" evidence="2">
    <location>
        <begin position="222"/>
        <end position="232"/>
    </location>
</feature>
<evidence type="ECO:0000313" key="4">
    <source>
        <dbReference type="Proteomes" id="UP000694388"/>
    </source>
</evidence>